<dbReference type="RefSeq" id="WP_307235991.1">
    <property type="nucleotide sequence ID" value="NZ_JAUSUZ010000001.1"/>
</dbReference>
<accession>A0AAE4AXY7</accession>
<keyword evidence="2" id="KW-1185">Reference proteome</keyword>
<evidence type="ECO:0000313" key="2">
    <source>
        <dbReference type="Proteomes" id="UP001240236"/>
    </source>
</evidence>
<evidence type="ECO:0000313" key="1">
    <source>
        <dbReference type="EMBL" id="MDQ0364518.1"/>
    </source>
</evidence>
<proteinExistence type="predicted"/>
<comment type="caution">
    <text evidence="1">The sequence shown here is derived from an EMBL/GenBank/DDBJ whole genome shotgun (WGS) entry which is preliminary data.</text>
</comment>
<name>A0AAE4AXY7_9ACTN</name>
<reference evidence="1 2" key="1">
    <citation type="submission" date="2023-07" db="EMBL/GenBank/DDBJ databases">
        <title>Sequencing the genomes of 1000 actinobacteria strains.</title>
        <authorList>
            <person name="Klenk H.-P."/>
        </authorList>
    </citation>
    <scope>NUCLEOTIDE SEQUENCE [LARGE SCALE GENOMIC DNA]</scope>
    <source>
        <strain evidence="1 2">DSM 44709</strain>
    </source>
</reference>
<gene>
    <name evidence="1" type="ORF">J2S42_001187</name>
</gene>
<dbReference type="AlphaFoldDB" id="A0AAE4AXY7"/>
<dbReference type="Proteomes" id="UP001240236">
    <property type="component" value="Unassembled WGS sequence"/>
</dbReference>
<sequence length="174" mass="19296">MFQAGARSRRVGTFMLAEDEATFQERLAPVVAKLGGWETHDRRGRTSTAHATLPDAMRRDGLRAFLRLRDRDGSPLIQYERSTTAGGSASMRPGRLAWTWFPDDHADPVRREFATLADAAWTALQAVTSPHVATVDGRNARGYRIGPAAAAWILAHPDRRLHDGVPLILTEKTR</sequence>
<organism evidence="1 2">
    <name type="scientific">Catenuloplanes indicus</name>
    <dbReference type="NCBI Taxonomy" id="137267"/>
    <lineage>
        <taxon>Bacteria</taxon>
        <taxon>Bacillati</taxon>
        <taxon>Actinomycetota</taxon>
        <taxon>Actinomycetes</taxon>
        <taxon>Micromonosporales</taxon>
        <taxon>Micromonosporaceae</taxon>
        <taxon>Catenuloplanes</taxon>
    </lineage>
</organism>
<protein>
    <submittedName>
        <fullName evidence="1">Uncharacterized protein</fullName>
    </submittedName>
</protein>
<dbReference type="EMBL" id="JAUSUZ010000001">
    <property type="protein sequence ID" value="MDQ0364518.1"/>
    <property type="molecule type" value="Genomic_DNA"/>
</dbReference>